<name>A0A401LEB9_9FIRM</name>
<dbReference type="InterPro" id="IPR036582">
    <property type="entry name" value="Mao_N_sf"/>
</dbReference>
<feature type="compositionally biased region" description="Gly residues" evidence="1">
    <location>
        <begin position="1704"/>
        <end position="1713"/>
    </location>
</feature>
<evidence type="ECO:0000313" key="6">
    <source>
        <dbReference type="Proteomes" id="UP000287361"/>
    </source>
</evidence>
<dbReference type="SUPFAM" id="SSF55383">
    <property type="entry name" value="Copper amine oxidase, domain N"/>
    <property type="match status" value="1"/>
</dbReference>
<dbReference type="EMBL" id="BHVZ01000004">
    <property type="protein sequence ID" value="GCB29878.1"/>
    <property type="molecule type" value="Genomic_DNA"/>
</dbReference>
<keyword evidence="2" id="KW-0732">Signal</keyword>
<dbReference type="Proteomes" id="UP000287361">
    <property type="component" value="Unassembled WGS sequence"/>
</dbReference>
<dbReference type="InterPro" id="IPR012854">
    <property type="entry name" value="Cu_amine_oxidase-like_N"/>
</dbReference>
<evidence type="ECO:0000313" key="5">
    <source>
        <dbReference type="EMBL" id="GCB29878.1"/>
    </source>
</evidence>
<feature type="signal peptide" evidence="2">
    <location>
        <begin position="1"/>
        <end position="26"/>
    </location>
</feature>
<feature type="region of interest" description="Disordered" evidence="1">
    <location>
        <begin position="1702"/>
        <end position="1736"/>
    </location>
</feature>
<feature type="domain" description="Copper amine oxidase-like N-terminal" evidence="3">
    <location>
        <begin position="1912"/>
        <end position="1955"/>
    </location>
</feature>
<evidence type="ECO:0008006" key="7">
    <source>
        <dbReference type="Google" id="ProtNLM"/>
    </source>
</evidence>
<dbReference type="InterPro" id="IPR006626">
    <property type="entry name" value="PbH1"/>
</dbReference>
<feature type="domain" description="Copper amine oxidase-like N-terminal" evidence="3">
    <location>
        <begin position="1839"/>
        <end position="1900"/>
    </location>
</feature>
<evidence type="ECO:0000259" key="4">
    <source>
        <dbReference type="Pfam" id="PF18676"/>
    </source>
</evidence>
<organism evidence="5 6">
    <name type="scientific">Anaerotignum faecicola</name>
    <dbReference type="NCBI Taxonomy" id="2358141"/>
    <lineage>
        <taxon>Bacteria</taxon>
        <taxon>Bacillati</taxon>
        <taxon>Bacillota</taxon>
        <taxon>Clostridia</taxon>
        <taxon>Lachnospirales</taxon>
        <taxon>Anaerotignaceae</taxon>
        <taxon>Anaerotignum</taxon>
    </lineage>
</organism>
<accession>A0A401LEB9</accession>
<evidence type="ECO:0000259" key="3">
    <source>
        <dbReference type="Pfam" id="PF07833"/>
    </source>
</evidence>
<dbReference type="Pfam" id="PF18676">
    <property type="entry name" value="MBG_2"/>
    <property type="match status" value="1"/>
</dbReference>
<evidence type="ECO:0000256" key="1">
    <source>
        <dbReference type="SAM" id="MobiDB-lite"/>
    </source>
</evidence>
<proteinExistence type="predicted"/>
<dbReference type="SMART" id="SM00710">
    <property type="entry name" value="PbH1"/>
    <property type="match status" value="7"/>
</dbReference>
<gene>
    <name evidence="5" type="ORF">KGMB03357_15390</name>
</gene>
<sequence>MGNRKRLTAFLLTAVMILTMPQMQIAAAEVESPAGAGLCIHHTKHTEDCGYTEGEKGTPCGHVHTEDCYAPMKQCVHEHGESCYPVAEDSASENTAEREPHICTHECSEESGCITEKLDCRHEHNADCGYSPATEGTPCTYECEACSGQEQINALPNIEDSHKENAEEIEALLAVAAETTNKMPAGKGTEESPYQITNAEELAWFRDTVNSGKANIHAKLLHDIDLNNVIWEPIGTKEKLYNGTFDGNAYTIRNFWLGNHAKQEGISEKGLFGRIGSDGTIQDLVVKVECIGSAAYPNNFNVTKCGLIAAYNEGTIRRCSVMVNYTLYVAGEIGVIAYQNSGIIENCLSAVGTGTGNPKFQGRIPDEASAAGIAYENSGTIKNCLFDGELRTDGFIGTSYVPKDYAIAQNSSGGKITNCYYYHSEPRFGGVTYNGELYKDGDKFTVISKTQKVMGTGEVTWLLNEDGQNDIWRQSTFPSLDKSYGRVKKNNDGTYSIVTPHIHRLDNGTQTEFKEVNSLDEITGDKSDTKYYCLSEDVTLSTAWEAPNRDIMLCLNGKSITAPNGASAITVDDGSTFTLMDCKNGKVSGGSSGVAVTGGTFNLHSGVISGNTTGVLLDSGKCTLKGGSITKNTTGVDYLDGTLTLSGGAKVIENKTKNILLHTRKTLSFGKLNADARFGISVENSDSPEAPIPVTDTTGGEYFNNLFPDDALANELYREENVVWLRTQGHTAHCVCGGTHTAIGDHAEEKELNFQPWNPYAENPAKPQMPTSMPEGVDGYYLTQDVKLNSIWEPSDVVLCLNGHKMTFSGYGAVKISGNGKLTLTDCGTTGKLCREGNEVYKKGGISLSTGSTFDMYGGTITGFQNGVSTDQVGGTIHLYGGTITGNETVHGAGVFCWGSSSNPSTFIMYGGKITNNHATYSGSDINVKPSGGGVFLREYSKFEMYGGEITGNTATYGGGVYCGAIVAPNTAEMILHGGKITGNTATYGGGVYFKDKAFQVTGKGKVTITDNTGNGGKNVVLFDGKTIQVMEKLHEETRIGVTSFHGPTDGESIPIAKTENKDWIKEGNFTSDISDYGIALSDDGKTVQLQTHRHSWEYNVSQDGTTITEHCTAENCGLPKGNGGSVIIKAPADNLIYDGQGKAAVLENTLISDVSVSDITYTKGSTAITGTPTDAGTYTAAVTVEGKTAKVQYTIAQSGTEFSGGVKVSAYVYGDPIYVTVTPKATGKAPVKKARTLNTPQAGQMAIYEGDRQLTEAKDVTSGNKLTFTIDTAKANLGKGRHTLTAKFVGSQNMAAQAETKQVYIRQAGIANADVAVAGESFIYTGSPITPAVSVTLKNTQLVEGRDYTLAYTDHTNAGTATVTVTGIGNYIGTAKKTFAISKAAAPEISWPTASAITCGEKVSDSRLSGGSTQYGTFAWSDDVKDTTPAVGTSSYKVVFTPSEDTEKNYETISATEQDVSLTVNAKSLTDAQVTVSGSYTYTGQAQIPAADAVTVQVDGKTIPKDRYTISASDNTNAGQATVTVTGKGDYIGTASGTFTIGKATPNPTIPTELNAVYGSTLKDVPLPKGWAWDTPDSSVGNVGKKTFAATYTEDNSGNYNTVQKNLTVKVAKKAVTVTALDKSAYIGSDVPALSNPEAGKDYKIEGLVGTDTLNGTVTLTYAQTPDMSKVGKTTINITGTLSNDNYDIIYANGTLTVSNRHSGGGGGGGGSKPAEKPTEKPAEKPAVSPTVDGKNDTVKIAETTAEANTAAANAAKSDDKVTLVTEGTSVSGKDFTEPAVLKIPADTKDVKNVNQLTLARLNAETGKLEIVGGSYDAKANAVVGYVVEEGSYFVVEKESLTTISMQIGNNGVVLNNENKILDAAPLISQNRTMVPLRFIAEAFGANVSWAQDTKTVTIVIDGKVLTMRINQELEGFGAAPIISNGRTMVPIRYISEELGANVIWVPSTKTVAIAR</sequence>
<evidence type="ECO:0000256" key="2">
    <source>
        <dbReference type="SAM" id="SignalP"/>
    </source>
</evidence>
<feature type="domain" description="MBG" evidence="4">
    <location>
        <begin position="1617"/>
        <end position="1698"/>
    </location>
</feature>
<reference evidence="5 6" key="1">
    <citation type="submission" date="2018-10" db="EMBL/GenBank/DDBJ databases">
        <title>Draft Genome Sequence of Anaerotignum sp. KCTC 15736.</title>
        <authorList>
            <person name="Choi S.H."/>
            <person name="Kim J.S."/>
            <person name="Kang S.W."/>
            <person name="Lee J.S."/>
            <person name="Park S.H."/>
        </authorList>
    </citation>
    <scope>NUCLEOTIDE SEQUENCE [LARGE SCALE GENOMIC DNA]</scope>
    <source>
        <strain evidence="5 6">KCTC 15736</strain>
    </source>
</reference>
<keyword evidence="6" id="KW-1185">Reference proteome</keyword>
<dbReference type="Gene3D" id="3.30.457.10">
    <property type="entry name" value="Copper amine oxidase-like, N-terminal domain"/>
    <property type="match status" value="2"/>
</dbReference>
<dbReference type="InterPro" id="IPR041286">
    <property type="entry name" value="MBG_2"/>
</dbReference>
<protein>
    <recommendedName>
        <fullName evidence="7">Copper amine oxidase-like N-terminal domain-containing protein</fullName>
    </recommendedName>
</protein>
<feature type="chain" id="PRO_5019257999" description="Copper amine oxidase-like N-terminal domain-containing protein" evidence="2">
    <location>
        <begin position="27"/>
        <end position="1957"/>
    </location>
</feature>
<dbReference type="Pfam" id="PF07833">
    <property type="entry name" value="Cu_amine_oxidN1"/>
    <property type="match status" value="2"/>
</dbReference>
<comment type="caution">
    <text evidence="5">The sequence shown here is derived from an EMBL/GenBank/DDBJ whole genome shotgun (WGS) entry which is preliminary data.</text>
</comment>
<dbReference type="OrthoDB" id="9816455at2"/>
<feature type="compositionally biased region" description="Basic and acidic residues" evidence="1">
    <location>
        <begin position="1715"/>
        <end position="1725"/>
    </location>
</feature>